<dbReference type="AlphaFoldDB" id="A0A0F9RLU5"/>
<protein>
    <submittedName>
        <fullName evidence="1">Uncharacterized protein</fullName>
    </submittedName>
</protein>
<name>A0A0F9RLU5_9ZZZZ</name>
<proteinExistence type="predicted"/>
<comment type="caution">
    <text evidence="1">The sequence shown here is derived from an EMBL/GenBank/DDBJ whole genome shotgun (WGS) entry which is preliminary data.</text>
</comment>
<sequence>MKSKEAKGFTKPPIKPDAYLEALGNLTEAKKAVTNAVEHARKMSLAVVKAKEAKKR</sequence>
<accession>A0A0F9RLU5</accession>
<evidence type="ECO:0000313" key="1">
    <source>
        <dbReference type="EMBL" id="KKN57520.1"/>
    </source>
</evidence>
<reference evidence="1" key="1">
    <citation type="journal article" date="2015" name="Nature">
        <title>Complex archaea that bridge the gap between prokaryotes and eukaryotes.</title>
        <authorList>
            <person name="Spang A."/>
            <person name="Saw J.H."/>
            <person name="Jorgensen S.L."/>
            <person name="Zaremba-Niedzwiedzka K."/>
            <person name="Martijn J."/>
            <person name="Lind A.E."/>
            <person name="van Eijk R."/>
            <person name="Schleper C."/>
            <person name="Guy L."/>
            <person name="Ettema T.J."/>
        </authorList>
    </citation>
    <scope>NUCLEOTIDE SEQUENCE</scope>
</reference>
<gene>
    <name evidence="1" type="ORF">LCGC14_0561370</name>
</gene>
<organism evidence="1">
    <name type="scientific">marine sediment metagenome</name>
    <dbReference type="NCBI Taxonomy" id="412755"/>
    <lineage>
        <taxon>unclassified sequences</taxon>
        <taxon>metagenomes</taxon>
        <taxon>ecological metagenomes</taxon>
    </lineage>
</organism>
<dbReference type="EMBL" id="LAZR01000799">
    <property type="protein sequence ID" value="KKN57520.1"/>
    <property type="molecule type" value="Genomic_DNA"/>
</dbReference>